<dbReference type="HAMAP" id="MF_00156">
    <property type="entry name" value="PanB"/>
    <property type="match status" value="1"/>
</dbReference>
<keyword evidence="5 8" id="KW-0808">Transferase</keyword>
<comment type="function">
    <text evidence="7 8">Catalyzes the reversible reaction in which hydroxymethyl group from 5,10-methylenetetrahydrofolate is transferred onto alpha-ketoisovalerate to form ketopantoate.</text>
</comment>
<evidence type="ECO:0000256" key="6">
    <source>
        <dbReference type="ARBA" id="ARBA00022723"/>
    </source>
</evidence>
<evidence type="ECO:0000256" key="8">
    <source>
        <dbReference type="HAMAP-Rule" id="MF_00156"/>
    </source>
</evidence>
<keyword evidence="8" id="KW-0963">Cytoplasm</keyword>
<keyword evidence="8 11" id="KW-0460">Magnesium</keyword>
<organism evidence="12 13">
    <name type="scientific">Hydrogenovibrio thermophilus</name>
    <dbReference type="NCBI Taxonomy" id="265883"/>
    <lineage>
        <taxon>Bacteria</taxon>
        <taxon>Pseudomonadati</taxon>
        <taxon>Pseudomonadota</taxon>
        <taxon>Gammaproteobacteria</taxon>
        <taxon>Thiotrichales</taxon>
        <taxon>Piscirickettsiaceae</taxon>
        <taxon>Hydrogenovibrio</taxon>
    </lineage>
</organism>
<dbReference type="Proteomes" id="UP000285478">
    <property type="component" value="Chromosome"/>
</dbReference>
<feature type="binding site" evidence="8 11">
    <location>
        <position position="43"/>
    </location>
    <ligand>
        <name>Mg(2+)</name>
        <dbReference type="ChEBI" id="CHEBI:18420"/>
    </ligand>
</feature>
<feature type="active site" description="Proton acceptor" evidence="8 9">
    <location>
        <position position="179"/>
    </location>
</feature>
<feature type="binding site" evidence="8 11">
    <location>
        <position position="82"/>
    </location>
    <ligand>
        <name>Mg(2+)</name>
        <dbReference type="ChEBI" id="CHEBI:18420"/>
    </ligand>
</feature>
<evidence type="ECO:0000256" key="3">
    <source>
        <dbReference type="ARBA" id="ARBA00011424"/>
    </source>
</evidence>
<dbReference type="PANTHER" id="PTHR20881:SF0">
    <property type="entry name" value="3-METHYL-2-OXOBUTANOATE HYDROXYMETHYLTRANSFERASE"/>
    <property type="match status" value="1"/>
</dbReference>
<dbReference type="PANTHER" id="PTHR20881">
    <property type="entry name" value="3-METHYL-2-OXOBUTANOATE HYDROXYMETHYLTRANSFERASE"/>
    <property type="match status" value="1"/>
</dbReference>
<dbReference type="GO" id="GO:0008168">
    <property type="term" value="F:methyltransferase activity"/>
    <property type="evidence" value="ECO:0007669"/>
    <property type="project" value="UniProtKB-KW"/>
</dbReference>
<sequence>MKTLSKLRKMKVEGEKIACLTAYEASQAYWGVEAGVDVLLVGDSLGMVVQGHENTLPVSLDDMVYHTQMVQRKNHQVWCVADLPFMADADVSQGLAAASRLMKEGLANMVKVEGGKRVLSLVRALTDLGVPVCGHLGLLPQSVQLKGYQVAGREKQAAQKLLDDAIALQESGAEMLVLECVPASLAKTVTDRLSIPVIGIGAGVDTDGQVLVWHDVLGLTLGKAPKFAKNFLQEADSVQTALAQYVADVKHQRFPGPEHWMGE</sequence>
<comment type="similarity">
    <text evidence="2 8">Belongs to the PanB family.</text>
</comment>
<dbReference type="PIRSF" id="PIRSF000388">
    <property type="entry name" value="Pantoate_hydroxy_MeTrfase"/>
    <property type="match status" value="1"/>
</dbReference>
<comment type="subunit">
    <text evidence="3 8">Homodecamer; pentamer of dimers.</text>
</comment>
<gene>
    <name evidence="8 12" type="primary">panB</name>
    <name evidence="12" type="ORF">EPV75_08205</name>
</gene>
<comment type="catalytic activity">
    <reaction evidence="8">
        <text>(6R)-5,10-methylene-5,6,7,8-tetrahydrofolate + 3-methyl-2-oxobutanoate + H2O = 2-dehydropantoate + (6S)-5,6,7,8-tetrahydrofolate</text>
        <dbReference type="Rhea" id="RHEA:11824"/>
        <dbReference type="ChEBI" id="CHEBI:11561"/>
        <dbReference type="ChEBI" id="CHEBI:11851"/>
        <dbReference type="ChEBI" id="CHEBI:15377"/>
        <dbReference type="ChEBI" id="CHEBI:15636"/>
        <dbReference type="ChEBI" id="CHEBI:57453"/>
        <dbReference type="EC" id="2.1.2.11"/>
    </reaction>
</comment>
<evidence type="ECO:0000256" key="11">
    <source>
        <dbReference type="PIRSR" id="PIRSR000388-3"/>
    </source>
</evidence>
<evidence type="ECO:0000256" key="10">
    <source>
        <dbReference type="PIRSR" id="PIRSR000388-2"/>
    </source>
</evidence>
<feature type="binding site" evidence="8 11">
    <location>
        <position position="113"/>
    </location>
    <ligand>
        <name>Mg(2+)</name>
        <dbReference type="ChEBI" id="CHEBI:18420"/>
    </ligand>
</feature>
<accession>A0A410H400</accession>
<dbReference type="InterPro" id="IPR003700">
    <property type="entry name" value="Pantoate_hydroxy_MeTrfase"/>
</dbReference>
<dbReference type="Pfam" id="PF02548">
    <property type="entry name" value="Pantoate_transf"/>
    <property type="match status" value="1"/>
</dbReference>
<dbReference type="UniPathway" id="UPA00028">
    <property type="reaction ID" value="UER00003"/>
</dbReference>
<name>A0A410H400_9GAMM</name>
<feature type="binding site" evidence="8 10">
    <location>
        <position position="82"/>
    </location>
    <ligand>
        <name>3-methyl-2-oxobutanoate</name>
        <dbReference type="ChEBI" id="CHEBI:11851"/>
    </ligand>
</feature>
<evidence type="ECO:0000313" key="13">
    <source>
        <dbReference type="Proteomes" id="UP000285478"/>
    </source>
</evidence>
<dbReference type="InterPro" id="IPR040442">
    <property type="entry name" value="Pyrv_kinase-like_dom_sf"/>
</dbReference>
<keyword evidence="13" id="KW-1185">Reference proteome</keyword>
<dbReference type="GO" id="GO:0032259">
    <property type="term" value="P:methylation"/>
    <property type="evidence" value="ECO:0007669"/>
    <property type="project" value="UniProtKB-KW"/>
</dbReference>
<comment type="pathway">
    <text evidence="1 8">Cofactor biosynthesis; (R)-pantothenate biosynthesis; (R)-pantoate from 3-methyl-2-oxobutanoate: step 1/2.</text>
</comment>
<dbReference type="GO" id="GO:0003864">
    <property type="term" value="F:3-methyl-2-oxobutanoate hydroxymethyltransferase activity"/>
    <property type="evidence" value="ECO:0007669"/>
    <property type="project" value="UniProtKB-UniRule"/>
</dbReference>
<dbReference type="CDD" id="cd06557">
    <property type="entry name" value="KPHMT-like"/>
    <property type="match status" value="1"/>
</dbReference>
<evidence type="ECO:0000256" key="5">
    <source>
        <dbReference type="ARBA" id="ARBA00022679"/>
    </source>
</evidence>
<reference evidence="12 13" key="1">
    <citation type="journal article" date="2018" name="Environ. Microbiol.">
        <title>Genomes of ubiquitous marine and hypersaline Hydrogenovibrio, Thiomicrorhabdus and Thiomicrospira spp. encode a diversity of mechanisms to sustain chemolithoautotrophy in heterogeneous environments.</title>
        <authorList>
            <person name="Scott K.M."/>
            <person name="Williams J."/>
            <person name="Porter C.M.B."/>
            <person name="Russel S."/>
            <person name="Harmer T.L."/>
            <person name="Paul J.H."/>
            <person name="Antonen K.M."/>
            <person name="Bridges M.K."/>
            <person name="Camper G.J."/>
            <person name="Campla C.K."/>
            <person name="Casella L.G."/>
            <person name="Chase E."/>
            <person name="Conrad J.W."/>
            <person name="Cruz M.C."/>
            <person name="Dunlap D.S."/>
            <person name="Duran L."/>
            <person name="Fahsbender E.M."/>
            <person name="Goldsmith D.B."/>
            <person name="Keeley R.F."/>
            <person name="Kondoff M.R."/>
            <person name="Kussy B.I."/>
            <person name="Lane M.K."/>
            <person name="Lawler S."/>
            <person name="Leigh B.A."/>
            <person name="Lewis C."/>
            <person name="Lostal L.M."/>
            <person name="Marking D."/>
            <person name="Mancera P.A."/>
            <person name="McClenthan E.C."/>
            <person name="McIntyre E.A."/>
            <person name="Mine J.A."/>
            <person name="Modi S."/>
            <person name="Moore B.D."/>
            <person name="Morgan W.A."/>
            <person name="Nelson K.M."/>
            <person name="Nguyen K.N."/>
            <person name="Ogburn N."/>
            <person name="Parrino D.G."/>
            <person name="Pedapudi A.D."/>
            <person name="Pelham R.P."/>
            <person name="Preece A.M."/>
            <person name="Rampersad E.A."/>
            <person name="Richardson J.C."/>
            <person name="Rodgers C.M."/>
            <person name="Schaffer B.L."/>
            <person name="Sheridan N.E."/>
            <person name="Solone M.R."/>
            <person name="Staley Z.R."/>
            <person name="Tabuchi M."/>
            <person name="Waide R.J."/>
            <person name="Wanjugi P.W."/>
            <person name="Young S."/>
            <person name="Clum A."/>
            <person name="Daum C."/>
            <person name="Huntemann M."/>
            <person name="Ivanova N."/>
            <person name="Kyrpides N."/>
            <person name="Mikhailova N."/>
            <person name="Palaniappan K."/>
            <person name="Pillay M."/>
            <person name="Reddy T.B.K."/>
            <person name="Shapiro N."/>
            <person name="Stamatis D."/>
            <person name="Varghese N."/>
            <person name="Woyke T."/>
            <person name="Boden R."/>
            <person name="Freyermuth S.K."/>
            <person name="Kerfeld C.A."/>
        </authorList>
    </citation>
    <scope>NUCLEOTIDE SEQUENCE [LARGE SCALE GENOMIC DNA]</scope>
    <source>
        <strain evidence="12 13">JR-2</strain>
    </source>
</reference>
<dbReference type="EMBL" id="CP035033">
    <property type="protein sequence ID" value="QAB15649.1"/>
    <property type="molecule type" value="Genomic_DNA"/>
</dbReference>
<keyword evidence="12" id="KW-0489">Methyltransferase</keyword>
<dbReference type="GO" id="GO:0005737">
    <property type="term" value="C:cytoplasm"/>
    <property type="evidence" value="ECO:0007669"/>
    <property type="project" value="UniProtKB-SubCell"/>
</dbReference>
<evidence type="ECO:0000256" key="9">
    <source>
        <dbReference type="PIRSR" id="PIRSR000388-1"/>
    </source>
</evidence>
<comment type="cofactor">
    <cofactor evidence="8 11">
        <name>Mg(2+)</name>
        <dbReference type="ChEBI" id="CHEBI:18420"/>
    </cofactor>
    <text evidence="8 11">Binds 1 Mg(2+) ion per subunit.</text>
</comment>
<dbReference type="Gene3D" id="3.20.20.60">
    <property type="entry name" value="Phosphoenolpyruvate-binding domains"/>
    <property type="match status" value="1"/>
</dbReference>
<comment type="subcellular location">
    <subcellularLocation>
        <location evidence="8">Cytoplasm</location>
    </subcellularLocation>
</comment>
<keyword evidence="4 8" id="KW-0566">Pantothenate biosynthesis</keyword>
<evidence type="ECO:0000256" key="1">
    <source>
        <dbReference type="ARBA" id="ARBA00005033"/>
    </source>
</evidence>
<evidence type="ECO:0000313" key="12">
    <source>
        <dbReference type="EMBL" id="QAB15649.1"/>
    </source>
</evidence>
<dbReference type="AlphaFoldDB" id="A0A410H400"/>
<feature type="binding site" evidence="8 10">
    <location>
        <begin position="43"/>
        <end position="44"/>
    </location>
    <ligand>
        <name>3-methyl-2-oxobutanoate</name>
        <dbReference type="ChEBI" id="CHEBI:11851"/>
    </ligand>
</feature>
<dbReference type="InterPro" id="IPR015813">
    <property type="entry name" value="Pyrv/PenolPyrv_kinase-like_dom"/>
</dbReference>
<dbReference type="NCBIfam" id="TIGR00222">
    <property type="entry name" value="panB"/>
    <property type="match status" value="1"/>
</dbReference>
<dbReference type="KEGG" id="htr:EPV75_08205"/>
<dbReference type="RefSeq" id="WP_128385063.1">
    <property type="nucleotide sequence ID" value="NZ_CP035033.1"/>
</dbReference>
<evidence type="ECO:0000256" key="2">
    <source>
        <dbReference type="ARBA" id="ARBA00008676"/>
    </source>
</evidence>
<feature type="binding site" evidence="8 10">
    <location>
        <position position="111"/>
    </location>
    <ligand>
        <name>3-methyl-2-oxobutanoate</name>
        <dbReference type="ChEBI" id="CHEBI:11851"/>
    </ligand>
</feature>
<dbReference type="GO" id="GO:0015940">
    <property type="term" value="P:pantothenate biosynthetic process"/>
    <property type="evidence" value="ECO:0007669"/>
    <property type="project" value="UniProtKB-UniRule"/>
</dbReference>
<dbReference type="SUPFAM" id="SSF51621">
    <property type="entry name" value="Phosphoenolpyruvate/pyruvate domain"/>
    <property type="match status" value="1"/>
</dbReference>
<proteinExistence type="inferred from homology"/>
<dbReference type="FunFam" id="3.20.20.60:FF:000003">
    <property type="entry name" value="3-methyl-2-oxobutanoate hydroxymethyltransferase"/>
    <property type="match status" value="1"/>
</dbReference>
<protein>
    <recommendedName>
        <fullName evidence="8">3-methyl-2-oxobutanoate hydroxymethyltransferase</fullName>
        <ecNumber evidence="8">2.1.2.11</ecNumber>
    </recommendedName>
    <alternativeName>
        <fullName evidence="8">Ketopantoate hydroxymethyltransferase</fullName>
        <shortName evidence="8">KPHMT</shortName>
    </alternativeName>
</protein>
<dbReference type="GO" id="GO:0000287">
    <property type="term" value="F:magnesium ion binding"/>
    <property type="evidence" value="ECO:0007669"/>
    <property type="project" value="TreeGrafter"/>
</dbReference>
<evidence type="ECO:0000256" key="4">
    <source>
        <dbReference type="ARBA" id="ARBA00022655"/>
    </source>
</evidence>
<dbReference type="NCBIfam" id="NF001452">
    <property type="entry name" value="PRK00311.1"/>
    <property type="match status" value="1"/>
</dbReference>
<keyword evidence="6 8" id="KW-0479">Metal-binding</keyword>
<dbReference type="EC" id="2.1.2.11" evidence="8"/>
<evidence type="ECO:0000256" key="7">
    <source>
        <dbReference type="ARBA" id="ARBA00056497"/>
    </source>
</evidence>